<dbReference type="KEGG" id="lhk:LHK_01553"/>
<sequence length="165" mass="17457">MNRLDNYLNTLNQQRNDQLAGSLRDALQVNPDDYAKTVRLAKAAGVEVEAVPLYADVAQEAQYLEGIGFRSLWKDSPKTAEFLSDARNARLAHDDVANLSVLEKLARSAGAGLTAANAGLWGMAQAGTELLVKPVTGALAGLGVLPEDVGGRMGRVVFPDAPDPG</sequence>
<reference evidence="2 3" key="1">
    <citation type="journal article" date="2009" name="PLoS Genet.">
        <title>The complete genome and proteome of Laribacter hongkongensis reveal potential mechanisms for adaptations to different temperatures and habitats.</title>
        <authorList>
            <person name="Woo P.C."/>
            <person name="Lau S.K."/>
            <person name="Tse H."/>
            <person name="Teng J.L."/>
            <person name="Curreem S.O."/>
            <person name="Tsang A.K."/>
            <person name="Fan R.Y."/>
            <person name="Wong G.K."/>
            <person name="Huang Y."/>
            <person name="Loman N.J."/>
            <person name="Snyder L.A."/>
            <person name="Cai J.J."/>
            <person name="Huang J.D."/>
            <person name="Mak W."/>
            <person name="Pallen M.J."/>
            <person name="Lok S."/>
            <person name="Yuen K.Y."/>
        </authorList>
    </citation>
    <scope>NUCLEOTIDE SEQUENCE [LARGE SCALE GENOMIC DNA]</scope>
    <source>
        <strain evidence="2 3">HLHK9</strain>
    </source>
</reference>
<dbReference type="InterPro" id="IPR040738">
    <property type="entry name" value="LPD22"/>
</dbReference>
<protein>
    <recommendedName>
        <fullName evidence="1">Large polyvalent protein associated domain-containing protein</fullName>
    </recommendedName>
</protein>
<dbReference type="EMBL" id="CP001154">
    <property type="protein sequence ID" value="ACO74541.1"/>
    <property type="molecule type" value="Genomic_DNA"/>
</dbReference>
<evidence type="ECO:0000313" key="2">
    <source>
        <dbReference type="EMBL" id="ACO74541.1"/>
    </source>
</evidence>
<gene>
    <name evidence="2" type="ordered locus">LHK_01553</name>
</gene>
<dbReference type="AlphaFoldDB" id="C1D7V1"/>
<accession>C1D7V1</accession>
<dbReference type="Proteomes" id="UP000002010">
    <property type="component" value="Chromosome"/>
</dbReference>
<organism evidence="2 3">
    <name type="scientific">Laribacter hongkongensis (strain HLHK9)</name>
    <dbReference type="NCBI Taxonomy" id="557598"/>
    <lineage>
        <taxon>Bacteria</taxon>
        <taxon>Pseudomonadati</taxon>
        <taxon>Pseudomonadota</taxon>
        <taxon>Betaproteobacteria</taxon>
        <taxon>Neisseriales</taxon>
        <taxon>Aquaspirillaceae</taxon>
        <taxon>Laribacter</taxon>
    </lineage>
</organism>
<evidence type="ECO:0000259" key="1">
    <source>
        <dbReference type="Pfam" id="PF18834"/>
    </source>
</evidence>
<dbReference type="STRING" id="557598.LHK_01553"/>
<feature type="domain" description="Large polyvalent protein associated" evidence="1">
    <location>
        <begin position="20"/>
        <end position="115"/>
    </location>
</feature>
<evidence type="ECO:0000313" key="3">
    <source>
        <dbReference type="Proteomes" id="UP000002010"/>
    </source>
</evidence>
<dbReference type="RefSeq" id="WP_012697027.1">
    <property type="nucleotide sequence ID" value="NC_012559.1"/>
</dbReference>
<dbReference type="HOGENOM" id="CLU_1608783_0_0_4"/>
<proteinExistence type="predicted"/>
<keyword evidence="3" id="KW-1185">Reference proteome</keyword>
<name>C1D7V1_LARHH</name>
<dbReference type="Pfam" id="PF18834">
    <property type="entry name" value="LPD22"/>
    <property type="match status" value="1"/>
</dbReference>